<keyword evidence="2" id="KW-1185">Reference proteome</keyword>
<evidence type="ECO:0008006" key="3">
    <source>
        <dbReference type="Google" id="ProtNLM"/>
    </source>
</evidence>
<dbReference type="CDD" id="cd10170">
    <property type="entry name" value="ASKHA_NBD_HSP70"/>
    <property type="match status" value="1"/>
</dbReference>
<evidence type="ECO:0000313" key="1">
    <source>
        <dbReference type="EMBL" id="KAF9465190.1"/>
    </source>
</evidence>
<dbReference type="SUPFAM" id="SSF53067">
    <property type="entry name" value="Actin-like ATPase domain"/>
    <property type="match status" value="2"/>
</dbReference>
<dbReference type="PANTHER" id="PTHR14187:SF5">
    <property type="entry name" value="HEAT SHOCK 70 KDA PROTEIN 12A"/>
    <property type="match status" value="1"/>
</dbReference>
<proteinExistence type="predicted"/>
<organism evidence="1 2">
    <name type="scientific">Collybia nuda</name>
    <dbReference type="NCBI Taxonomy" id="64659"/>
    <lineage>
        <taxon>Eukaryota</taxon>
        <taxon>Fungi</taxon>
        <taxon>Dikarya</taxon>
        <taxon>Basidiomycota</taxon>
        <taxon>Agaricomycotina</taxon>
        <taxon>Agaricomycetes</taxon>
        <taxon>Agaricomycetidae</taxon>
        <taxon>Agaricales</taxon>
        <taxon>Tricholomatineae</taxon>
        <taxon>Clitocybaceae</taxon>
        <taxon>Collybia</taxon>
    </lineage>
</organism>
<reference evidence="1" key="1">
    <citation type="submission" date="2020-11" db="EMBL/GenBank/DDBJ databases">
        <authorList>
            <consortium name="DOE Joint Genome Institute"/>
            <person name="Ahrendt S."/>
            <person name="Riley R."/>
            <person name="Andreopoulos W."/>
            <person name="Labutti K."/>
            <person name="Pangilinan J."/>
            <person name="Ruiz-Duenas F.J."/>
            <person name="Barrasa J.M."/>
            <person name="Sanchez-Garcia M."/>
            <person name="Camarero S."/>
            <person name="Miyauchi S."/>
            <person name="Serrano A."/>
            <person name="Linde D."/>
            <person name="Babiker R."/>
            <person name="Drula E."/>
            <person name="Ayuso-Fernandez I."/>
            <person name="Pacheco R."/>
            <person name="Padilla G."/>
            <person name="Ferreira P."/>
            <person name="Barriuso J."/>
            <person name="Kellner H."/>
            <person name="Castanera R."/>
            <person name="Alfaro M."/>
            <person name="Ramirez L."/>
            <person name="Pisabarro A.G."/>
            <person name="Kuo A."/>
            <person name="Tritt A."/>
            <person name="Lipzen A."/>
            <person name="He G."/>
            <person name="Yan M."/>
            <person name="Ng V."/>
            <person name="Cullen D."/>
            <person name="Martin F."/>
            <person name="Rosso M.-N."/>
            <person name="Henrissat B."/>
            <person name="Hibbett D."/>
            <person name="Martinez A.T."/>
            <person name="Grigoriev I.V."/>
        </authorList>
    </citation>
    <scope>NUCLEOTIDE SEQUENCE</scope>
    <source>
        <strain evidence="1">CBS 247.69</strain>
    </source>
</reference>
<dbReference type="Gene3D" id="3.30.420.40">
    <property type="match status" value="1"/>
</dbReference>
<dbReference type="InterPro" id="IPR043129">
    <property type="entry name" value="ATPase_NBD"/>
</dbReference>
<accession>A0A9P6CKB9</accession>
<dbReference type="EMBL" id="MU150249">
    <property type="protein sequence ID" value="KAF9465190.1"/>
    <property type="molecule type" value="Genomic_DNA"/>
</dbReference>
<gene>
    <name evidence="1" type="ORF">BDZ94DRAFT_414257</name>
</gene>
<dbReference type="OrthoDB" id="2963168at2759"/>
<dbReference type="PANTHER" id="PTHR14187">
    <property type="entry name" value="ALPHA KINASE/ELONGATION FACTOR 2 KINASE"/>
    <property type="match status" value="1"/>
</dbReference>
<dbReference type="Proteomes" id="UP000807353">
    <property type="component" value="Unassembled WGS sequence"/>
</dbReference>
<dbReference type="AlphaFoldDB" id="A0A9P6CKB9"/>
<comment type="caution">
    <text evidence="1">The sequence shown here is derived from an EMBL/GenBank/DDBJ whole genome shotgun (WGS) entry which is preliminary data.</text>
</comment>
<evidence type="ECO:0000313" key="2">
    <source>
        <dbReference type="Proteomes" id="UP000807353"/>
    </source>
</evidence>
<protein>
    <recommendedName>
        <fullName evidence="3">Heat shock 70 kDa protein 12A</fullName>
    </recommendedName>
</protein>
<name>A0A9P6CKB9_9AGAR</name>
<sequence length="604" mass="66927">MTARPPYNGAHRKLLLAFDVGTTYSGVSYSILTPGQVPEIKSVTRYPAQERVGGDSKIPTIIYYNKDGGVEAVGAEATTENVHEKAEDEGWIKAEWFKLHLRPKTTSTAGITQSLPSLPENKTVVDLFADFLRYLYACTKDYIQGTYANGAGIWTSAESQGYIDFVLSHPNGWGGAQQAQMRTAAIRAGLIPDKSDGHERVHFVTEGEASLHFCIQNGLTTESLKNGDGILIVDAGGGTIDISAYAHTASTTGFSFEEITSPQCHLQGSIFVTSRAHTYLQVLLQGTRFSGDVEHITNCFDKTTKLTFRNPSDSQFIKFGTVRDKDIKLNIRSGQLKVPGVDVADFFEPSISCIVRAIMEQSRASVKVISSIFLVGGFAANDWLFTKLQRGLEQIGFIFCRPDTHVNKAVADGAVSFYLDHFVGTRVSRFTYGVNCGIPHEPRNAEHVQRKSSIYFGCDGRPMISGHFDVILQKDTQISESAEYRSSYIRQSRNQAKLRNISAKIVCYQGSDIPRWSDVNSEMYSTLCHVEADTSDLAMRLELHPGPENREAYYELDFDIALLFGLTELKAQLCWIENGEEKRGPVSIVYEPDTIIHDNAEVKS</sequence>